<evidence type="ECO:0000313" key="3">
    <source>
        <dbReference type="Proteomes" id="UP001161669"/>
    </source>
</evidence>
<reference evidence="3" key="1">
    <citation type="journal article" date="2019" name="J. Virol.">
        <title>Medusavirus, a novel large DNA virus discovered from hot spring water.</title>
        <authorList>
            <person name="Yoshikawa G."/>
            <person name="Blanc-Mathieu R."/>
            <person name="Song C."/>
            <person name="Kayama Y."/>
            <person name="Mochizuki T."/>
            <person name="Murata K."/>
            <person name="Ogata H."/>
            <person name="Takemura M."/>
        </authorList>
    </citation>
    <scope>NUCLEOTIDE SEQUENCE [LARGE SCALE GENOMIC DNA]</scope>
</reference>
<protein>
    <submittedName>
        <fullName evidence="2">Uncharacterized protein</fullName>
    </submittedName>
</protein>
<feature type="region of interest" description="Disordered" evidence="1">
    <location>
        <begin position="55"/>
        <end position="85"/>
    </location>
</feature>
<keyword evidence="3" id="KW-1185">Reference proteome</keyword>
<name>A0A3T1CWY1_9VIRU</name>
<dbReference type="KEGG" id="vg:80540683"/>
<dbReference type="EMBL" id="AP018495">
    <property type="protein sequence ID" value="BBI30331.1"/>
    <property type="molecule type" value="Genomic_DNA"/>
</dbReference>
<accession>A0A3T1CWY1</accession>
<dbReference type="Proteomes" id="UP001161669">
    <property type="component" value="Segment"/>
</dbReference>
<evidence type="ECO:0000256" key="1">
    <source>
        <dbReference type="SAM" id="MobiDB-lite"/>
    </source>
</evidence>
<sequence>MHTTAPTRNMQSPAMDEERVRAIVKEELSLFFSRTPSMDCPVARMPLPPVLRSGIGIGLPSRDDSGSEGESEGDGLSLFGDVEEY</sequence>
<evidence type="ECO:0000313" key="2">
    <source>
        <dbReference type="EMBL" id="BBI30331.1"/>
    </source>
</evidence>
<proteinExistence type="predicted"/>
<organism evidence="2 3">
    <name type="scientific">Acanthamoeba castellanii medusavirus J1</name>
    <dbReference type="NCBI Taxonomy" id="3114988"/>
    <lineage>
        <taxon>Viruses</taxon>
        <taxon>Varidnaviria</taxon>
        <taxon>Bamfordvirae</taxon>
        <taxon>Nucleocytoviricota</taxon>
        <taxon>Megaviricetes</taxon>
        <taxon>Mamonoviridae</taxon>
        <taxon>Medusavirus</taxon>
        <taxon>Medusavirus medusae</taxon>
    </lineage>
</organism>